<comment type="caution">
    <text evidence="3">The sequence shown here is derived from an EMBL/GenBank/DDBJ whole genome shotgun (WGS) entry which is preliminary data.</text>
</comment>
<evidence type="ECO:0000313" key="3">
    <source>
        <dbReference type="EMBL" id="RZU39706.1"/>
    </source>
</evidence>
<keyword evidence="2" id="KW-1133">Transmembrane helix</keyword>
<gene>
    <name evidence="3" type="ORF">BDD14_1095</name>
</gene>
<sequence length="195" mass="22330">MLARFVWQQRRLRHEPGRPNLDCRCTLRQASMKCRVYSSHTDRKETMKLTARRISLRKEGRWCGQLSAMLLILSLLLPFAGAIFHSHRSEQTLIPVCCRAHGKHRCLMRAMERMESPHGSSSFSPHLAQLFEKCPYMPAAISAAQGSSLCHCDEKQHRIRWQIDSLSSSLHRADPDFSPQRTHGKRGPPPSSYLA</sequence>
<feature type="region of interest" description="Disordered" evidence="1">
    <location>
        <begin position="172"/>
        <end position="195"/>
    </location>
</feature>
<keyword evidence="2" id="KW-0812">Transmembrane</keyword>
<dbReference type="AlphaFoldDB" id="A0A4V2G460"/>
<feature type="transmembrane region" description="Helical" evidence="2">
    <location>
        <begin position="62"/>
        <end position="84"/>
    </location>
</feature>
<organism evidence="3 4">
    <name type="scientific">Edaphobacter modestus</name>
    <dbReference type="NCBI Taxonomy" id="388466"/>
    <lineage>
        <taxon>Bacteria</taxon>
        <taxon>Pseudomonadati</taxon>
        <taxon>Acidobacteriota</taxon>
        <taxon>Terriglobia</taxon>
        <taxon>Terriglobales</taxon>
        <taxon>Acidobacteriaceae</taxon>
        <taxon>Edaphobacter</taxon>
    </lineage>
</organism>
<proteinExistence type="predicted"/>
<accession>A0A4V2G460</accession>
<keyword evidence="4" id="KW-1185">Reference proteome</keyword>
<name>A0A4V2G460_9BACT</name>
<reference evidence="3 4" key="1">
    <citation type="submission" date="2019-02" db="EMBL/GenBank/DDBJ databases">
        <title>Genomic Encyclopedia of Archaeal and Bacterial Type Strains, Phase II (KMG-II): from individual species to whole genera.</title>
        <authorList>
            <person name="Goeker M."/>
        </authorList>
    </citation>
    <scope>NUCLEOTIDE SEQUENCE [LARGE SCALE GENOMIC DNA]</scope>
    <source>
        <strain evidence="3 4">DSM 18101</strain>
    </source>
</reference>
<protein>
    <submittedName>
        <fullName evidence="3">Uncharacterized protein</fullName>
    </submittedName>
</protein>
<dbReference type="EMBL" id="SHKW01000001">
    <property type="protein sequence ID" value="RZU39706.1"/>
    <property type="molecule type" value="Genomic_DNA"/>
</dbReference>
<evidence type="ECO:0000256" key="1">
    <source>
        <dbReference type="SAM" id="MobiDB-lite"/>
    </source>
</evidence>
<keyword evidence="2" id="KW-0472">Membrane</keyword>
<evidence type="ECO:0000313" key="4">
    <source>
        <dbReference type="Proteomes" id="UP000292958"/>
    </source>
</evidence>
<dbReference type="Proteomes" id="UP000292958">
    <property type="component" value="Unassembled WGS sequence"/>
</dbReference>
<evidence type="ECO:0000256" key="2">
    <source>
        <dbReference type="SAM" id="Phobius"/>
    </source>
</evidence>